<dbReference type="PANTHER" id="PTHR47926:SF342">
    <property type="entry name" value="TETRATRICOPEPTIDE-LIKE HELICAL DOMAIN-CONTAINING PROTEIN-RELATED"/>
    <property type="match status" value="1"/>
</dbReference>
<feature type="repeat" description="PPR" evidence="2">
    <location>
        <begin position="94"/>
        <end position="128"/>
    </location>
</feature>
<dbReference type="AlphaFoldDB" id="A0A8K0MPI6"/>
<dbReference type="InterPro" id="IPR046960">
    <property type="entry name" value="PPR_At4g14850-like_plant"/>
</dbReference>
<accession>A0A8K0MPI6</accession>
<dbReference type="PROSITE" id="PS51375">
    <property type="entry name" value="PPR"/>
    <property type="match status" value="2"/>
</dbReference>
<dbReference type="Gene3D" id="1.25.40.10">
    <property type="entry name" value="Tetratricopeptide repeat domain"/>
    <property type="match status" value="3"/>
</dbReference>
<dbReference type="OrthoDB" id="750171at2759"/>
<dbReference type="Pfam" id="PF01535">
    <property type="entry name" value="PPR"/>
    <property type="match status" value="1"/>
</dbReference>
<comment type="caution">
    <text evidence="3">The sequence shown here is derived from an EMBL/GenBank/DDBJ whole genome shotgun (WGS) entry which is preliminary data.</text>
</comment>
<evidence type="ECO:0000313" key="4">
    <source>
        <dbReference type="Proteomes" id="UP000796880"/>
    </source>
</evidence>
<evidence type="ECO:0000313" key="3">
    <source>
        <dbReference type="EMBL" id="KAF3452900.1"/>
    </source>
</evidence>
<dbReference type="GO" id="GO:0009451">
    <property type="term" value="P:RNA modification"/>
    <property type="evidence" value="ECO:0007669"/>
    <property type="project" value="InterPro"/>
</dbReference>
<dbReference type="GO" id="GO:0003723">
    <property type="term" value="F:RNA binding"/>
    <property type="evidence" value="ECO:0007669"/>
    <property type="project" value="InterPro"/>
</dbReference>
<dbReference type="PANTHER" id="PTHR47926">
    <property type="entry name" value="PENTATRICOPEPTIDE REPEAT-CONTAINING PROTEIN"/>
    <property type="match status" value="1"/>
</dbReference>
<evidence type="ECO:0000256" key="2">
    <source>
        <dbReference type="PROSITE-ProRule" id="PRU00708"/>
    </source>
</evidence>
<dbReference type="Proteomes" id="UP000796880">
    <property type="component" value="Unassembled WGS sequence"/>
</dbReference>
<dbReference type="Pfam" id="PF13041">
    <property type="entry name" value="PPR_2"/>
    <property type="match status" value="1"/>
</dbReference>
<feature type="repeat" description="PPR" evidence="2">
    <location>
        <begin position="406"/>
        <end position="440"/>
    </location>
</feature>
<keyword evidence="4" id="KW-1185">Reference proteome</keyword>
<sequence>MNCVQLKHLSSAIRSISTHRHVSKTTFNLSHLETPSYKCRDFKEFKQIVSQMILTGSIKDTFAAERLLQFSTRDSPFIHLDYSYQIFNVIENPDASIYNIMITAYIQRNYPHRAIPFYKLMLYRNVGPNVYTYPFLVEACTIRDSKFEGKQLHNHVLKLGFDSDPDVRSIFVDMYADCYMCDDAIKFFYEGPTMGSFVWYSLLEGCRAHGNQMGTEYFYNLMPKKDTTASNFMIVCFKSWGKYKKVAQLINEIPENDTVSWTGLINCFQARYREMYEEALDVFIAMHANGTTIDELVLEAVLRCCTTFACLGGMMGILIHCLVVKIGIECDVELQNSLIRMYSGYERLSSKEQIASSICSIKKLVNAACWLHQNSWTAMLYKYVQYVECGFDGNVEALFESMPKKDKGSWTVMISYYFRHGCFFEGLTLFQEMVRSEISLDDYTMFGIILALPYCFEALDLGKCIHAYLIKSGCLNGSRLGAEVSIMYTRCGYELRDDERMTLSGK</sequence>
<dbReference type="InterPro" id="IPR011990">
    <property type="entry name" value="TPR-like_helical_dom_sf"/>
</dbReference>
<keyword evidence="1" id="KW-0677">Repeat</keyword>
<protein>
    <recommendedName>
        <fullName evidence="5">Pentatricopeptide repeat-containing protein</fullName>
    </recommendedName>
</protein>
<name>A0A8K0MPI6_9ROSA</name>
<organism evidence="3 4">
    <name type="scientific">Rhamnella rubrinervis</name>
    <dbReference type="NCBI Taxonomy" id="2594499"/>
    <lineage>
        <taxon>Eukaryota</taxon>
        <taxon>Viridiplantae</taxon>
        <taxon>Streptophyta</taxon>
        <taxon>Embryophyta</taxon>
        <taxon>Tracheophyta</taxon>
        <taxon>Spermatophyta</taxon>
        <taxon>Magnoliopsida</taxon>
        <taxon>eudicotyledons</taxon>
        <taxon>Gunneridae</taxon>
        <taxon>Pentapetalae</taxon>
        <taxon>rosids</taxon>
        <taxon>fabids</taxon>
        <taxon>Rosales</taxon>
        <taxon>Rhamnaceae</taxon>
        <taxon>rhamnoid group</taxon>
        <taxon>Rhamneae</taxon>
        <taxon>Rhamnella</taxon>
    </lineage>
</organism>
<evidence type="ECO:0000256" key="1">
    <source>
        <dbReference type="ARBA" id="ARBA00022737"/>
    </source>
</evidence>
<dbReference type="InterPro" id="IPR002885">
    <property type="entry name" value="PPR_rpt"/>
</dbReference>
<evidence type="ECO:0008006" key="5">
    <source>
        <dbReference type="Google" id="ProtNLM"/>
    </source>
</evidence>
<gene>
    <name evidence="3" type="ORF">FNV43_RR03333</name>
</gene>
<dbReference type="NCBIfam" id="TIGR00756">
    <property type="entry name" value="PPR"/>
    <property type="match status" value="1"/>
</dbReference>
<reference evidence="3" key="1">
    <citation type="submission" date="2020-03" db="EMBL/GenBank/DDBJ databases">
        <title>A high-quality chromosome-level genome assembly of a woody plant with both climbing and erect habits, Rhamnella rubrinervis.</title>
        <authorList>
            <person name="Lu Z."/>
            <person name="Yang Y."/>
            <person name="Zhu X."/>
            <person name="Sun Y."/>
        </authorList>
    </citation>
    <scope>NUCLEOTIDE SEQUENCE</scope>
    <source>
        <strain evidence="3">BYM</strain>
        <tissue evidence="3">Leaf</tissue>
    </source>
</reference>
<proteinExistence type="predicted"/>
<dbReference type="EMBL" id="VOIH02000002">
    <property type="protein sequence ID" value="KAF3452900.1"/>
    <property type="molecule type" value="Genomic_DNA"/>
</dbReference>